<dbReference type="InterPro" id="IPR010272">
    <property type="entry name" value="T6SS_TssF"/>
</dbReference>
<dbReference type="RefSeq" id="WP_095417789.1">
    <property type="nucleotide sequence ID" value="NZ_CP022989.1"/>
</dbReference>
<dbReference type="PANTHER" id="PTHR35370">
    <property type="entry name" value="CYTOPLASMIC PROTEIN-RELATED-RELATED"/>
    <property type="match status" value="1"/>
</dbReference>
<dbReference type="OrthoDB" id="9763676at2"/>
<dbReference type="KEGG" id="parb:CJU94_05110"/>
<sequence length="630" mass="70930">MDPRLLEYYNQELIYLRESAGEFAQAHPKIARRLGLQAGEMTDPYVERLIESFCFMAARMRLKLDAEFPRFTQRLLEVTYPNYVAPTPSMAVAQFYPAHTKGDLTDGFCLQRGRRLKTPTPGNEHTSCTFRTTQDVVLYPLEIASARFTGVPPDIPGIERYVPAHSQVCGALRLRIRTTNQEKIASIGNLDRLPVYLAGDEQVASNLFELVHTAGIASVVGEPGKFNAPNRPFAAVTSKAVVHEGLDLDQGMLPLTWSKFHGHNLLQEYFACPSRFYFFTLTGLQDGLKKAEGEEAEIVVLLDRAPDRLASLVDASRFALFCTPVINLFPQRLERIELAEASTEFHLVPKRQAPLDYEVFSVEALHAQVGKSSAKFEFRPLYQTLNNDEGNHGQYFSVRRERRLPSDTSRRYGTRTAYVGTETFVSLVDQRAAPYHDGIRYLSADAWLTNRDLPLLVPRNGVNDFMQLESGEPVASIGLIRPPSAPRPPYAEGETAWRLIRQLNFNYLPLEDVDHRPGGQGLRDMLRLFLSSEDTEHQRQVESLLGVRTRSVTRKLPGNGPLVFGRGIECQLTVDETGFSGTSPYLLGLILEHYLARHVSINSFTQTELHSMQRGCIMRWPVRMGTRGVA</sequence>
<name>A0A248VEX6_9BURK</name>
<dbReference type="EMBL" id="CP022989">
    <property type="protein sequence ID" value="ASV97596.1"/>
    <property type="molecule type" value="Genomic_DNA"/>
</dbReference>
<dbReference type="NCBIfam" id="TIGR03359">
    <property type="entry name" value="VI_chp_6"/>
    <property type="match status" value="1"/>
</dbReference>
<dbReference type="Pfam" id="PF05947">
    <property type="entry name" value="T6SS_TssF"/>
    <property type="match status" value="1"/>
</dbReference>
<accession>A0A248VEX6</accession>
<dbReference type="AlphaFoldDB" id="A0A248VEX6"/>
<evidence type="ECO:0000313" key="1">
    <source>
        <dbReference type="EMBL" id="ASV97596.1"/>
    </source>
</evidence>
<gene>
    <name evidence="1" type="primary">vasA</name>
    <name evidence="1" type="ORF">CJU94_05110</name>
</gene>
<dbReference type="Proteomes" id="UP000215158">
    <property type="component" value="Chromosome 1"/>
</dbReference>
<organism evidence="1 2">
    <name type="scientific">Paraburkholderia aromaticivorans</name>
    <dbReference type="NCBI Taxonomy" id="2026199"/>
    <lineage>
        <taxon>Bacteria</taxon>
        <taxon>Pseudomonadati</taxon>
        <taxon>Pseudomonadota</taxon>
        <taxon>Betaproteobacteria</taxon>
        <taxon>Burkholderiales</taxon>
        <taxon>Burkholderiaceae</taxon>
        <taxon>Paraburkholderia</taxon>
    </lineage>
</organism>
<reference evidence="1 2" key="1">
    <citation type="submission" date="2017-08" db="EMBL/GenBank/DDBJ databases">
        <title>Identification and genetic characteristics of simultaneous BTEX- and naphthalene-degrading Paraburkholderia sp. BN5 isolated from petroleum-contaminated soil.</title>
        <authorList>
            <person name="Lee Y."/>
            <person name="Jeon C.O."/>
        </authorList>
    </citation>
    <scope>NUCLEOTIDE SEQUENCE [LARGE SCALE GENOMIC DNA]</scope>
    <source>
        <strain evidence="1 2">BN5</strain>
    </source>
</reference>
<dbReference type="PANTHER" id="PTHR35370:SF1">
    <property type="entry name" value="TYPE VI SECRETION SYSTEM COMPONENT TSSF1"/>
    <property type="match status" value="1"/>
</dbReference>
<proteinExistence type="predicted"/>
<evidence type="ECO:0000313" key="2">
    <source>
        <dbReference type="Proteomes" id="UP000215158"/>
    </source>
</evidence>
<protein>
    <submittedName>
        <fullName evidence="1">Type VI secretion system ImpG/VasA family protein</fullName>
    </submittedName>
</protein>
<dbReference type="PIRSF" id="PIRSF028304">
    <property type="entry name" value="UCP028304"/>
    <property type="match status" value="1"/>
</dbReference>
<keyword evidence="2" id="KW-1185">Reference proteome</keyword>